<accession>A0AAV3RFR2</accession>
<name>A0AAV3RFR2_LITER</name>
<dbReference type="AlphaFoldDB" id="A0AAV3RFR2"/>
<dbReference type="Proteomes" id="UP001454036">
    <property type="component" value="Unassembled WGS sequence"/>
</dbReference>
<dbReference type="Gene3D" id="3.60.10.10">
    <property type="entry name" value="Endonuclease/exonuclease/phosphatase"/>
    <property type="match status" value="1"/>
</dbReference>
<comment type="caution">
    <text evidence="1">The sequence shown here is derived from an EMBL/GenBank/DDBJ whole genome shotgun (WGS) entry which is preliminary data.</text>
</comment>
<reference evidence="1 2" key="1">
    <citation type="submission" date="2024-01" db="EMBL/GenBank/DDBJ databases">
        <title>The complete chloroplast genome sequence of Lithospermum erythrorhizon: insights into the phylogenetic relationship among Boraginaceae species and the maternal lineages of purple gromwells.</title>
        <authorList>
            <person name="Okada T."/>
            <person name="Watanabe K."/>
        </authorList>
    </citation>
    <scope>NUCLEOTIDE SEQUENCE [LARGE SCALE GENOMIC DNA]</scope>
</reference>
<evidence type="ECO:0000313" key="2">
    <source>
        <dbReference type="Proteomes" id="UP001454036"/>
    </source>
</evidence>
<sequence>MGDFNDILRSSEKEGGNTRTEASLMVFQDFFRAGGLLDLGFNGDSLTWCNRRDKEACIKARLDRVGCNAHWYLNYPRAVVYYLEMIGTDHRPILLDTEVSTSTVKRLFVFDKRWVSKEGCEEVVRRAWNIQVTGSRWYRVCEKIKNVCMALIKWCQEKNFNSRVLIDDL</sequence>
<dbReference type="EMBL" id="BAABME010026974">
    <property type="protein sequence ID" value="GAA0174848.1"/>
    <property type="molecule type" value="Genomic_DNA"/>
</dbReference>
<gene>
    <name evidence="1" type="ORF">LIER_41798</name>
</gene>
<keyword evidence="2" id="KW-1185">Reference proteome</keyword>
<protein>
    <submittedName>
        <fullName evidence="1">Uncharacterized protein</fullName>
    </submittedName>
</protein>
<dbReference type="InterPro" id="IPR036691">
    <property type="entry name" value="Endo/exonu/phosph_ase_sf"/>
</dbReference>
<proteinExistence type="predicted"/>
<organism evidence="1 2">
    <name type="scientific">Lithospermum erythrorhizon</name>
    <name type="common">Purple gromwell</name>
    <name type="synonym">Lithospermum officinale var. erythrorhizon</name>
    <dbReference type="NCBI Taxonomy" id="34254"/>
    <lineage>
        <taxon>Eukaryota</taxon>
        <taxon>Viridiplantae</taxon>
        <taxon>Streptophyta</taxon>
        <taxon>Embryophyta</taxon>
        <taxon>Tracheophyta</taxon>
        <taxon>Spermatophyta</taxon>
        <taxon>Magnoliopsida</taxon>
        <taxon>eudicotyledons</taxon>
        <taxon>Gunneridae</taxon>
        <taxon>Pentapetalae</taxon>
        <taxon>asterids</taxon>
        <taxon>lamiids</taxon>
        <taxon>Boraginales</taxon>
        <taxon>Boraginaceae</taxon>
        <taxon>Boraginoideae</taxon>
        <taxon>Lithospermeae</taxon>
        <taxon>Lithospermum</taxon>
    </lineage>
</organism>
<evidence type="ECO:0000313" key="1">
    <source>
        <dbReference type="EMBL" id="GAA0174848.1"/>
    </source>
</evidence>
<dbReference type="PANTHER" id="PTHR33710">
    <property type="entry name" value="BNAC02G09200D PROTEIN"/>
    <property type="match status" value="1"/>
</dbReference>
<dbReference type="PANTHER" id="PTHR33710:SF71">
    <property type="entry name" value="ENDONUCLEASE_EXONUCLEASE_PHOSPHATASE DOMAIN-CONTAINING PROTEIN"/>
    <property type="match status" value="1"/>
</dbReference>
<dbReference type="SUPFAM" id="SSF56219">
    <property type="entry name" value="DNase I-like"/>
    <property type="match status" value="1"/>
</dbReference>